<dbReference type="Gene3D" id="3.40.50.300">
    <property type="entry name" value="P-loop containing nucleotide triphosphate hydrolases"/>
    <property type="match status" value="1"/>
</dbReference>
<dbReference type="PANTHER" id="PTHR44688:SF16">
    <property type="entry name" value="DNA-BINDING TRANSCRIPTIONAL ACTIVATOR DEVR_DOSR"/>
    <property type="match status" value="1"/>
</dbReference>
<evidence type="ECO:0000313" key="6">
    <source>
        <dbReference type="Proteomes" id="UP001260872"/>
    </source>
</evidence>
<dbReference type="CDD" id="cd06170">
    <property type="entry name" value="LuxR_C_like"/>
    <property type="match status" value="1"/>
</dbReference>
<evidence type="ECO:0000256" key="1">
    <source>
        <dbReference type="ARBA" id="ARBA00023015"/>
    </source>
</evidence>
<dbReference type="Pfam" id="PF13191">
    <property type="entry name" value="AAA_16"/>
    <property type="match status" value="1"/>
</dbReference>
<dbReference type="PROSITE" id="PS50043">
    <property type="entry name" value="HTH_LUXR_2"/>
    <property type="match status" value="1"/>
</dbReference>
<dbReference type="Pfam" id="PF00196">
    <property type="entry name" value="GerE"/>
    <property type="match status" value="1"/>
</dbReference>
<evidence type="ECO:0000313" key="5">
    <source>
        <dbReference type="EMBL" id="MDR5712555.1"/>
    </source>
</evidence>
<dbReference type="EMBL" id="JAVKGT010000028">
    <property type="protein sequence ID" value="MDR5712555.1"/>
    <property type="molecule type" value="Genomic_DNA"/>
</dbReference>
<dbReference type="InterPro" id="IPR036388">
    <property type="entry name" value="WH-like_DNA-bd_sf"/>
</dbReference>
<dbReference type="RefSeq" id="WP_310537927.1">
    <property type="nucleotide sequence ID" value="NZ_BAAAOC010000082.1"/>
</dbReference>
<dbReference type="SUPFAM" id="SSF46894">
    <property type="entry name" value="C-terminal effector domain of the bipartite response regulators"/>
    <property type="match status" value="1"/>
</dbReference>
<dbReference type="Proteomes" id="UP001260872">
    <property type="component" value="Unassembled WGS sequence"/>
</dbReference>
<dbReference type="InterPro" id="IPR016032">
    <property type="entry name" value="Sig_transdc_resp-reg_C-effctor"/>
</dbReference>
<dbReference type="InterPro" id="IPR041664">
    <property type="entry name" value="AAA_16"/>
</dbReference>
<feature type="domain" description="HTH luxR-type" evidence="4">
    <location>
        <begin position="903"/>
        <end position="966"/>
    </location>
</feature>
<keyword evidence="6" id="KW-1185">Reference proteome</keyword>
<dbReference type="PROSITE" id="PS00622">
    <property type="entry name" value="HTH_LUXR_1"/>
    <property type="match status" value="1"/>
</dbReference>
<keyword evidence="1" id="KW-0805">Transcription regulation</keyword>
<dbReference type="PANTHER" id="PTHR44688">
    <property type="entry name" value="DNA-BINDING TRANSCRIPTIONAL ACTIVATOR DEVR_DOSR"/>
    <property type="match status" value="1"/>
</dbReference>
<protein>
    <submittedName>
        <fullName evidence="5">LuxR family transcriptional regulator</fullName>
    </submittedName>
</protein>
<name>A0ABU1FV58_9MICC</name>
<sequence>MSVTTGHTFVGRAAELERIAEAVSRVRRGHTQFVVIEAPAGVGKTSLLRQALEGLEDWPEFGVVLDERMREVPGGAALNLLQVPGTTLENLDRVLTVRLRDAARLDTPALVTVHELQHVDERSAELFWQGLSVLDQGPVLVIMTVRPTQRPEVRRLIRLAQASPHGTHISLDPLPDWQIMEYLESRLRLPVGMAVARAVRRATDGYPRLVESVADRLCARHLGKRGLDHTLRTLFADPETTAFLRDIAAAVETPDAQTRQALYVLAAAGQPLSKHQMEQVLAQEVDVAALMGTHVVRWDAPTFGYAIEHVTVARGLRAELTREAEAEIHRALMGITTGFDALRHETAALMLDSGNDHRERLHGQLMEASQTAAHAGDIEQAFELTHLASTVCASERTLAQLVQLGVSVGRAKQLTEFADVVEALPPSQTRAGLMALIALERNEPDQALFELERYVSAHWSPEGLAVYAHAVSDTSAHMVVRGSPLQSNELLQRTLRQLESWEQQLRNERAKLISQTTGEKPPAYQLGHVTSLKAMIQVWHVACQQNPAEAGAIIHEITAAIDRLEQYPGTEIVRTALRSVRGARLRQLGDIQAAYEDLLPAAVTNAALTSYAIHAKVQLALVLFSAGLWHEAQEYAAAAAGHTLLQNEDTTSLMAYAVACLVPAARGDWEAVAEIVETLERLPHPGPVVTGLVTWVKAWGASATGDAEASAQLLTTMRHSSEGWITVGVEPAGMLARELFYAGMPEMLRVIMRSLASEVPARDDVSLTAVTGTRAFEAWSRGEAEEAMTHFEEVARYFDAAPPLRPTQLTGEGGGRGLYRALLGLDMAALVAQYPERLDRYRSSVLEHLVWSATVFQSCHAKTLLARSTELLNTIRSQARSLAPERTSDRALPALTAPVPQVVLPVMEQLSPREREIAVAVSRGSTNREVAENLVISVRTVEYHVANILAKLGLHSRRELRQLLRQ</sequence>
<dbReference type="InterPro" id="IPR027417">
    <property type="entry name" value="P-loop_NTPase"/>
</dbReference>
<evidence type="ECO:0000256" key="2">
    <source>
        <dbReference type="ARBA" id="ARBA00023125"/>
    </source>
</evidence>
<dbReference type="SMART" id="SM00421">
    <property type="entry name" value="HTH_LUXR"/>
    <property type="match status" value="1"/>
</dbReference>
<accession>A0ABU1FV58</accession>
<evidence type="ECO:0000256" key="3">
    <source>
        <dbReference type="ARBA" id="ARBA00023163"/>
    </source>
</evidence>
<proteinExistence type="predicted"/>
<evidence type="ECO:0000259" key="4">
    <source>
        <dbReference type="PROSITE" id="PS50043"/>
    </source>
</evidence>
<keyword evidence="3" id="KW-0804">Transcription</keyword>
<comment type="caution">
    <text evidence="5">The sequence shown here is derived from an EMBL/GenBank/DDBJ whole genome shotgun (WGS) entry which is preliminary data.</text>
</comment>
<dbReference type="InterPro" id="IPR000792">
    <property type="entry name" value="Tscrpt_reg_LuxR_C"/>
</dbReference>
<dbReference type="SUPFAM" id="SSF52540">
    <property type="entry name" value="P-loop containing nucleoside triphosphate hydrolases"/>
    <property type="match status" value="1"/>
</dbReference>
<organism evidence="5 6">
    <name type="scientific">Nesterenkonia flava</name>
    <dbReference type="NCBI Taxonomy" id="469799"/>
    <lineage>
        <taxon>Bacteria</taxon>
        <taxon>Bacillati</taxon>
        <taxon>Actinomycetota</taxon>
        <taxon>Actinomycetes</taxon>
        <taxon>Micrococcales</taxon>
        <taxon>Micrococcaceae</taxon>
        <taxon>Nesterenkonia</taxon>
    </lineage>
</organism>
<reference evidence="6" key="1">
    <citation type="submission" date="2023-07" db="EMBL/GenBank/DDBJ databases">
        <title>Description of three actinobacteria isolated from air of manufacturing shop in a pharmaceutical factory.</title>
        <authorList>
            <person name="Zhang D.-F."/>
        </authorList>
    </citation>
    <scope>NUCLEOTIDE SEQUENCE [LARGE SCALE GENOMIC DNA]</scope>
    <source>
        <strain evidence="6">CCTCC AB 207010</strain>
    </source>
</reference>
<keyword evidence="2" id="KW-0238">DNA-binding</keyword>
<dbReference type="PRINTS" id="PR00038">
    <property type="entry name" value="HTHLUXR"/>
</dbReference>
<dbReference type="Gene3D" id="1.10.10.10">
    <property type="entry name" value="Winged helix-like DNA-binding domain superfamily/Winged helix DNA-binding domain"/>
    <property type="match status" value="1"/>
</dbReference>
<gene>
    <name evidence="5" type="ORF">RH857_10490</name>
</gene>